<accession>A0ABY4QPM3</accession>
<reference evidence="1" key="1">
    <citation type="submission" date="2022-05" db="EMBL/GenBank/DDBJ databases">
        <title>A methanotrophic Mycobacterium dominates a cave microbial ecosystem.</title>
        <authorList>
            <person name="Van Spanning R.J.M."/>
            <person name="Guan Q."/>
            <person name="Melkonian C."/>
            <person name="Gallant J."/>
            <person name="Polerecky L."/>
            <person name="Flot J.-F."/>
            <person name="Brandt B.W."/>
            <person name="Braster M."/>
            <person name="Iturbe Espinoza P."/>
            <person name="Aerts J."/>
            <person name="Meima-Franke M."/>
            <person name="Piersma S.R."/>
            <person name="Bunduc C."/>
            <person name="Ummels R."/>
            <person name="Pain A."/>
            <person name="Fleming E.J."/>
            <person name="van der Wel N."/>
            <person name="Gherman V.D."/>
            <person name="Sarbu S.M."/>
            <person name="Bodelier P.L.E."/>
            <person name="Bitter W."/>
        </authorList>
    </citation>
    <scope>NUCLEOTIDE SEQUENCE</scope>
    <source>
        <strain evidence="1">Sulfur Cave</strain>
    </source>
</reference>
<name>A0ABY4QPM3_9MYCO</name>
<dbReference type="RefSeq" id="WP_219069069.1">
    <property type="nucleotide sequence ID" value="NZ_CAJUXY010000049.1"/>
</dbReference>
<dbReference type="EMBL" id="CP097320">
    <property type="protein sequence ID" value="UQX11724.1"/>
    <property type="molecule type" value="Genomic_DNA"/>
</dbReference>
<evidence type="ECO:0000313" key="1">
    <source>
        <dbReference type="EMBL" id="UQX11724.1"/>
    </source>
</evidence>
<keyword evidence="2" id="KW-1185">Reference proteome</keyword>
<evidence type="ECO:0000313" key="2">
    <source>
        <dbReference type="Proteomes" id="UP001056610"/>
    </source>
</evidence>
<gene>
    <name evidence="1" type="ORF">M5I08_04585</name>
</gene>
<protein>
    <submittedName>
        <fullName evidence="1">Uncharacterized protein</fullName>
    </submittedName>
</protein>
<dbReference type="Proteomes" id="UP001056610">
    <property type="component" value="Chromosome"/>
</dbReference>
<proteinExistence type="predicted"/>
<sequence>MSARDEVLLRGLIDWVALSSVHGAVERENSGEPLAVIQEKVLDLIRSLVTDGLFELGDLDTPNHRFGAWDAPLDESIQRIRDVYVNQFDDEAEWWFVCWLDATEKGLKAAEAIEASQDSAQDR</sequence>
<organism evidence="1 2">
    <name type="scientific">Candidatus Mycobacterium methanotrophicum</name>
    <dbReference type="NCBI Taxonomy" id="2943498"/>
    <lineage>
        <taxon>Bacteria</taxon>
        <taxon>Bacillati</taxon>
        <taxon>Actinomycetota</taxon>
        <taxon>Actinomycetes</taxon>
        <taxon>Mycobacteriales</taxon>
        <taxon>Mycobacteriaceae</taxon>
        <taxon>Mycobacterium</taxon>
    </lineage>
</organism>